<evidence type="ECO:0000256" key="5">
    <source>
        <dbReference type="ARBA" id="ARBA00022833"/>
    </source>
</evidence>
<evidence type="ECO:0000256" key="2">
    <source>
        <dbReference type="ARBA" id="ARBA00022723"/>
    </source>
</evidence>
<proteinExistence type="predicted"/>
<evidence type="ECO:0000256" key="1">
    <source>
        <dbReference type="ARBA" id="ARBA00004123"/>
    </source>
</evidence>
<keyword evidence="2" id="KW-0479">Metal-binding</keyword>
<feature type="region of interest" description="Disordered" evidence="9">
    <location>
        <begin position="66"/>
        <end position="89"/>
    </location>
</feature>
<sequence length="245" mass="28768">MELAIKPEPRTALKTDLREEIITRSNMDIIGDDIVKEHCYVRSNAKKVFYYHLSDHNYFNHRRALKQNTQQKTKTDLQKLKQKPSKTRKRNIKITELRAVYNCKACGYRTMNREIFPNHKCEREPIFKPCTDCDKNLTPEGYQRCHECTYFTKNKSSLKVHMRIHAKGTPYKCTECDSSFKDLKDLILHYDEVKDLKCDCGYATHVKQQMVTHKRTHTGHSCLKDDMNRKGVSVSMTSDRENGRG</sequence>
<keyword evidence="12" id="KW-1185">Reference proteome</keyword>
<dbReference type="PANTHER" id="PTHR24404:SF114">
    <property type="entry name" value="KLUMPFUSS, ISOFORM B-RELATED"/>
    <property type="match status" value="1"/>
</dbReference>
<dbReference type="EMBL" id="KZ150102">
    <property type="protein sequence ID" value="PZC73500.1"/>
    <property type="molecule type" value="Genomic_DNA"/>
</dbReference>
<evidence type="ECO:0000313" key="11">
    <source>
        <dbReference type="EMBL" id="PZC73500.1"/>
    </source>
</evidence>
<evidence type="ECO:0000256" key="7">
    <source>
        <dbReference type="ARBA" id="ARBA00023242"/>
    </source>
</evidence>
<dbReference type="GO" id="GO:0006357">
    <property type="term" value="P:regulation of transcription by RNA polymerase II"/>
    <property type="evidence" value="ECO:0007669"/>
    <property type="project" value="TreeGrafter"/>
</dbReference>
<dbReference type="PROSITE" id="PS50157">
    <property type="entry name" value="ZINC_FINGER_C2H2_2"/>
    <property type="match status" value="1"/>
</dbReference>
<dbReference type="Pfam" id="PF00096">
    <property type="entry name" value="zf-C2H2"/>
    <property type="match status" value="2"/>
</dbReference>
<keyword evidence="5" id="KW-0862">Zinc</keyword>
<keyword evidence="3" id="KW-0677">Repeat</keyword>
<feature type="domain" description="C2H2-type" evidence="10">
    <location>
        <begin position="143"/>
        <end position="170"/>
    </location>
</feature>
<reference evidence="11 12" key="1">
    <citation type="journal article" date="2017" name="BMC Biol.">
        <title>Genomic innovations, transcriptional plasticity and gene loss underlying the evolution and divergence of two highly polyphagous and invasive Helicoverpa pest species.</title>
        <authorList>
            <person name="Pearce S.L."/>
            <person name="Clarke D.F."/>
            <person name="East P.D."/>
            <person name="Elfekih S."/>
            <person name="Gordon K.H."/>
            <person name="Jermiin L.S."/>
            <person name="McGaughran A."/>
            <person name="Oakeshott J.G."/>
            <person name="Papanikolaou A."/>
            <person name="Perera O.P."/>
            <person name="Rane R.V."/>
            <person name="Richards S."/>
            <person name="Tay W.T."/>
            <person name="Walsh T.K."/>
            <person name="Anderson A."/>
            <person name="Anderson C.J."/>
            <person name="Asgari S."/>
            <person name="Board P.G."/>
            <person name="Bretschneider A."/>
            <person name="Campbell P.M."/>
            <person name="Chertemps T."/>
            <person name="Christeller J.T."/>
            <person name="Coppin C.W."/>
            <person name="Downes S.J."/>
            <person name="Duan G."/>
            <person name="Farnsworth C.A."/>
            <person name="Good R.T."/>
            <person name="Han L.B."/>
            <person name="Han Y.C."/>
            <person name="Hatje K."/>
            <person name="Horne I."/>
            <person name="Huang Y.P."/>
            <person name="Hughes D.S."/>
            <person name="Jacquin-Joly E."/>
            <person name="James W."/>
            <person name="Jhangiani S."/>
            <person name="Kollmar M."/>
            <person name="Kuwar S.S."/>
            <person name="Li S."/>
            <person name="Liu N.Y."/>
            <person name="Maibeche M.T."/>
            <person name="Miller J.R."/>
            <person name="Montagne N."/>
            <person name="Perry T."/>
            <person name="Qu J."/>
            <person name="Song S.V."/>
            <person name="Sutton G.G."/>
            <person name="Vogel H."/>
            <person name="Walenz B.P."/>
            <person name="Xu W."/>
            <person name="Zhang H.J."/>
            <person name="Zou Z."/>
            <person name="Batterham P."/>
            <person name="Edwards O.R."/>
            <person name="Feyereisen R."/>
            <person name="Gibbs R.A."/>
            <person name="Heckel D.G."/>
            <person name="McGrath A."/>
            <person name="Robin C."/>
            <person name="Scherer S.E."/>
            <person name="Worley K.C."/>
            <person name="Wu Y.D."/>
        </authorList>
    </citation>
    <scope>NUCLEOTIDE SEQUENCE [LARGE SCALE GENOMIC DNA]</scope>
    <source>
        <strain evidence="11">Harm_GR_Male_#8</strain>
        <tissue evidence="11">Whole organism</tissue>
    </source>
</reference>
<accession>A0A2W1BL97</accession>
<evidence type="ECO:0000256" key="3">
    <source>
        <dbReference type="ARBA" id="ARBA00022737"/>
    </source>
</evidence>
<evidence type="ECO:0000256" key="6">
    <source>
        <dbReference type="ARBA" id="ARBA00023125"/>
    </source>
</evidence>
<keyword evidence="4 8" id="KW-0863">Zinc-finger</keyword>
<dbReference type="OrthoDB" id="3561125at2759"/>
<dbReference type="PANTHER" id="PTHR24404">
    <property type="entry name" value="ZINC FINGER PROTEIN"/>
    <property type="match status" value="1"/>
</dbReference>
<dbReference type="InterPro" id="IPR050589">
    <property type="entry name" value="Ikaros_C2H2-ZF"/>
</dbReference>
<gene>
    <name evidence="11" type="primary">HaOG209480</name>
    <name evidence="11" type="ORF">B5X24_HaOG209480</name>
</gene>
<dbReference type="GO" id="GO:0008270">
    <property type="term" value="F:zinc ion binding"/>
    <property type="evidence" value="ECO:0007669"/>
    <property type="project" value="UniProtKB-KW"/>
</dbReference>
<dbReference type="SMART" id="SM00355">
    <property type="entry name" value="ZnF_C2H2"/>
    <property type="match status" value="3"/>
</dbReference>
<dbReference type="Gene3D" id="3.30.160.60">
    <property type="entry name" value="Classic Zinc Finger"/>
    <property type="match status" value="1"/>
</dbReference>
<evidence type="ECO:0000256" key="8">
    <source>
        <dbReference type="PROSITE-ProRule" id="PRU00042"/>
    </source>
</evidence>
<keyword evidence="6" id="KW-0238">DNA-binding</keyword>
<dbReference type="InterPro" id="IPR013087">
    <property type="entry name" value="Znf_C2H2_type"/>
</dbReference>
<dbReference type="GO" id="GO:0003700">
    <property type="term" value="F:DNA-binding transcription factor activity"/>
    <property type="evidence" value="ECO:0007669"/>
    <property type="project" value="TreeGrafter"/>
</dbReference>
<dbReference type="GO" id="GO:0005634">
    <property type="term" value="C:nucleus"/>
    <property type="evidence" value="ECO:0007669"/>
    <property type="project" value="UniProtKB-SubCell"/>
</dbReference>
<dbReference type="InterPro" id="IPR036236">
    <property type="entry name" value="Znf_C2H2_sf"/>
</dbReference>
<evidence type="ECO:0000256" key="9">
    <source>
        <dbReference type="SAM" id="MobiDB-lite"/>
    </source>
</evidence>
<evidence type="ECO:0000259" key="10">
    <source>
        <dbReference type="PROSITE" id="PS50157"/>
    </source>
</evidence>
<comment type="subcellular location">
    <subcellularLocation>
        <location evidence="1">Nucleus</location>
    </subcellularLocation>
</comment>
<keyword evidence="7" id="KW-0539">Nucleus</keyword>
<name>A0A2W1BL97_HELAM</name>
<feature type="compositionally biased region" description="Basic residues" evidence="9">
    <location>
        <begin position="80"/>
        <end position="89"/>
    </location>
</feature>
<evidence type="ECO:0000313" key="12">
    <source>
        <dbReference type="Proteomes" id="UP000249218"/>
    </source>
</evidence>
<dbReference type="GO" id="GO:0000978">
    <property type="term" value="F:RNA polymerase II cis-regulatory region sequence-specific DNA binding"/>
    <property type="evidence" value="ECO:0007669"/>
    <property type="project" value="TreeGrafter"/>
</dbReference>
<organism evidence="11 12">
    <name type="scientific">Helicoverpa armigera</name>
    <name type="common">Cotton bollworm</name>
    <name type="synonym">Heliothis armigera</name>
    <dbReference type="NCBI Taxonomy" id="29058"/>
    <lineage>
        <taxon>Eukaryota</taxon>
        <taxon>Metazoa</taxon>
        <taxon>Ecdysozoa</taxon>
        <taxon>Arthropoda</taxon>
        <taxon>Hexapoda</taxon>
        <taxon>Insecta</taxon>
        <taxon>Pterygota</taxon>
        <taxon>Neoptera</taxon>
        <taxon>Endopterygota</taxon>
        <taxon>Lepidoptera</taxon>
        <taxon>Glossata</taxon>
        <taxon>Ditrysia</taxon>
        <taxon>Noctuoidea</taxon>
        <taxon>Noctuidae</taxon>
        <taxon>Heliothinae</taxon>
        <taxon>Helicoverpa</taxon>
    </lineage>
</organism>
<dbReference type="AlphaFoldDB" id="A0A2W1BL97"/>
<evidence type="ECO:0000256" key="4">
    <source>
        <dbReference type="ARBA" id="ARBA00022771"/>
    </source>
</evidence>
<dbReference type="Proteomes" id="UP000249218">
    <property type="component" value="Unassembled WGS sequence"/>
</dbReference>
<dbReference type="SUPFAM" id="SSF57667">
    <property type="entry name" value="beta-beta-alpha zinc fingers"/>
    <property type="match status" value="1"/>
</dbReference>
<protein>
    <recommendedName>
        <fullName evidence="10">C2H2-type domain-containing protein</fullName>
    </recommendedName>
</protein>